<keyword evidence="1" id="KW-0812">Transmembrane</keyword>
<dbReference type="PANTHER" id="PTHR46663:SF2">
    <property type="entry name" value="GGDEF DOMAIN-CONTAINING PROTEIN"/>
    <property type="match status" value="1"/>
</dbReference>
<dbReference type="SMART" id="SM00267">
    <property type="entry name" value="GGDEF"/>
    <property type="match status" value="1"/>
</dbReference>
<keyword evidence="1" id="KW-0472">Membrane</keyword>
<evidence type="ECO:0000313" key="3">
    <source>
        <dbReference type="EMBL" id="TDM10568.1"/>
    </source>
</evidence>
<dbReference type="InterPro" id="IPR043128">
    <property type="entry name" value="Rev_trsase/Diguanyl_cyclase"/>
</dbReference>
<organism evidence="3 4">
    <name type="scientific">Macrococcus lamae</name>
    <dbReference type="NCBI Taxonomy" id="198484"/>
    <lineage>
        <taxon>Bacteria</taxon>
        <taxon>Bacillati</taxon>
        <taxon>Bacillota</taxon>
        <taxon>Bacilli</taxon>
        <taxon>Bacillales</taxon>
        <taxon>Staphylococcaceae</taxon>
        <taxon>Macrococcus</taxon>
    </lineage>
</organism>
<dbReference type="SUPFAM" id="SSF55073">
    <property type="entry name" value="Nucleotide cyclase"/>
    <property type="match status" value="1"/>
</dbReference>
<dbReference type="InterPro" id="IPR000160">
    <property type="entry name" value="GGDEF_dom"/>
</dbReference>
<feature type="transmembrane region" description="Helical" evidence="1">
    <location>
        <begin position="40"/>
        <end position="61"/>
    </location>
</feature>
<dbReference type="NCBIfam" id="TIGR00254">
    <property type="entry name" value="GGDEF"/>
    <property type="match status" value="1"/>
</dbReference>
<dbReference type="Pfam" id="PF00990">
    <property type="entry name" value="GGDEF"/>
    <property type="match status" value="1"/>
</dbReference>
<dbReference type="PROSITE" id="PS50887">
    <property type="entry name" value="GGDEF"/>
    <property type="match status" value="1"/>
</dbReference>
<dbReference type="OrthoDB" id="9759607at2"/>
<evidence type="ECO:0000259" key="2">
    <source>
        <dbReference type="PROSITE" id="PS50887"/>
    </source>
</evidence>
<gene>
    <name evidence="3" type="ORF">ERX29_06905</name>
</gene>
<dbReference type="CDD" id="cd01949">
    <property type="entry name" value="GGDEF"/>
    <property type="match status" value="1"/>
</dbReference>
<sequence length="270" mass="30902">MKRTYYNPKVIMICSFIGLFISLLYTGFNALFQAQGRRSVELLLVSTLIITMINYSAWALIYRHMSNKLNDVLEEVRSGEFSKETIQSASDSLLKFSDETVETLDVLQTNIYEDELTGLPNRAALIQHFDTAIKTNHELLHYICLFDIDDFKEINDTHGHDTGDNVLTTIGERSKYMLLPGERLFRLGGDEFVLVSSIKSDERYCLYTTKLNAMFVKPFDVCGRELSIHISYGSSQYGLDGTELTQLLKHADDMMYVNKNSKKQLDIIEN</sequence>
<dbReference type="AlphaFoldDB" id="A0A4R6BU55"/>
<keyword evidence="1" id="KW-1133">Transmembrane helix</keyword>
<evidence type="ECO:0000313" key="4">
    <source>
        <dbReference type="Proteomes" id="UP000294802"/>
    </source>
</evidence>
<name>A0A4R6BU55_9STAP</name>
<proteinExistence type="predicted"/>
<dbReference type="InterPro" id="IPR052163">
    <property type="entry name" value="DGC-Regulatory_Protein"/>
</dbReference>
<comment type="caution">
    <text evidence="3">The sequence shown here is derived from an EMBL/GenBank/DDBJ whole genome shotgun (WGS) entry which is preliminary data.</text>
</comment>
<accession>A0A4R6BU55</accession>
<reference evidence="3 4" key="1">
    <citation type="submission" date="2019-01" db="EMBL/GenBank/DDBJ databases">
        <title>Draft genome sequences of the type strains of six Macrococcus species.</title>
        <authorList>
            <person name="Mazhar S."/>
            <person name="Altermann E."/>
            <person name="Hill C."/>
            <person name="Mcauliffe O."/>
        </authorList>
    </citation>
    <scope>NUCLEOTIDE SEQUENCE [LARGE SCALE GENOMIC DNA]</scope>
    <source>
        <strain evidence="3 4">CCM4815</strain>
    </source>
</reference>
<dbReference type="InterPro" id="IPR029787">
    <property type="entry name" value="Nucleotide_cyclase"/>
</dbReference>
<keyword evidence="4" id="KW-1185">Reference proteome</keyword>
<dbReference type="Proteomes" id="UP000294802">
    <property type="component" value="Unassembled WGS sequence"/>
</dbReference>
<dbReference type="EMBL" id="SCWB01000010">
    <property type="protein sequence ID" value="TDM10568.1"/>
    <property type="molecule type" value="Genomic_DNA"/>
</dbReference>
<feature type="domain" description="GGDEF" evidence="2">
    <location>
        <begin position="139"/>
        <end position="270"/>
    </location>
</feature>
<feature type="transmembrane region" description="Helical" evidence="1">
    <location>
        <begin position="6"/>
        <end position="28"/>
    </location>
</feature>
<evidence type="ECO:0000256" key="1">
    <source>
        <dbReference type="SAM" id="Phobius"/>
    </source>
</evidence>
<dbReference type="PANTHER" id="PTHR46663">
    <property type="entry name" value="DIGUANYLATE CYCLASE DGCT-RELATED"/>
    <property type="match status" value="1"/>
</dbReference>
<dbReference type="Gene3D" id="3.30.70.270">
    <property type="match status" value="1"/>
</dbReference>
<dbReference type="RefSeq" id="WP_133443968.1">
    <property type="nucleotide sequence ID" value="NZ_SCWB01000010.1"/>
</dbReference>
<protein>
    <submittedName>
        <fullName evidence="3">GGDEF domain-containing protein</fullName>
    </submittedName>
</protein>